<dbReference type="GO" id="GO:0016747">
    <property type="term" value="F:acyltransferase activity, transferring groups other than amino-acyl groups"/>
    <property type="evidence" value="ECO:0007669"/>
    <property type="project" value="UniProtKB-ARBA"/>
</dbReference>
<evidence type="ECO:0000313" key="1">
    <source>
        <dbReference type="EMBL" id="MDT0413977.1"/>
    </source>
</evidence>
<proteinExistence type="predicted"/>
<comment type="caution">
    <text evidence="1">The sequence shown here is derived from an EMBL/GenBank/DDBJ whole genome shotgun (WGS) entry which is preliminary data.</text>
</comment>
<evidence type="ECO:0008006" key="3">
    <source>
        <dbReference type="Google" id="ProtNLM"/>
    </source>
</evidence>
<dbReference type="SUPFAM" id="SSF53901">
    <property type="entry name" value="Thiolase-like"/>
    <property type="match status" value="1"/>
</dbReference>
<dbReference type="EMBL" id="JAVRER010000001">
    <property type="protein sequence ID" value="MDT0413977.1"/>
    <property type="molecule type" value="Genomic_DNA"/>
</dbReference>
<organism evidence="1 2">
    <name type="scientific">Streptomyces evansiae</name>
    <dbReference type="NCBI Taxonomy" id="3075535"/>
    <lineage>
        <taxon>Bacteria</taxon>
        <taxon>Bacillati</taxon>
        <taxon>Actinomycetota</taxon>
        <taxon>Actinomycetes</taxon>
        <taxon>Kitasatosporales</taxon>
        <taxon>Streptomycetaceae</taxon>
        <taxon>Streptomyces</taxon>
    </lineage>
</organism>
<reference evidence="2" key="1">
    <citation type="submission" date="2023-07" db="EMBL/GenBank/DDBJ databases">
        <title>30 novel species of actinomycetes from the DSMZ collection.</title>
        <authorList>
            <person name="Nouioui I."/>
        </authorList>
    </citation>
    <scope>NUCLEOTIDE SEQUENCE [LARGE SCALE GENOMIC DNA]</scope>
    <source>
        <strain evidence="2">DSM 41982</strain>
    </source>
</reference>
<dbReference type="AlphaFoldDB" id="A0ABD5DZL3"/>
<dbReference type="RefSeq" id="WP_093854079.1">
    <property type="nucleotide sequence ID" value="NZ_JAVRER010000001.1"/>
</dbReference>
<sequence>MHQDAVIVGAVRTPVGLYGGVLAAVHPARRLGLVHGALLERAETGAAEVAQVVCGAETQTGDHTFALATTVGDGARSAATVLERL</sequence>
<dbReference type="Proteomes" id="UP001183607">
    <property type="component" value="Unassembled WGS sequence"/>
</dbReference>
<protein>
    <recommendedName>
        <fullName evidence="3">Thiolase N-terminal domain-containing protein</fullName>
    </recommendedName>
</protein>
<name>A0ABD5DZL3_9ACTN</name>
<dbReference type="InterPro" id="IPR016039">
    <property type="entry name" value="Thiolase-like"/>
</dbReference>
<gene>
    <name evidence="1" type="ORF">RM574_00585</name>
</gene>
<dbReference type="Gene3D" id="3.40.47.10">
    <property type="match status" value="1"/>
</dbReference>
<accession>A0ABD5DZL3</accession>
<evidence type="ECO:0000313" key="2">
    <source>
        <dbReference type="Proteomes" id="UP001183607"/>
    </source>
</evidence>